<dbReference type="Gene3D" id="3.40.50.2300">
    <property type="match status" value="1"/>
</dbReference>
<dbReference type="PANTHER" id="PTHR48111:SF1">
    <property type="entry name" value="TWO-COMPONENT RESPONSE REGULATOR ORR33"/>
    <property type="match status" value="1"/>
</dbReference>
<evidence type="ECO:0000259" key="9">
    <source>
        <dbReference type="PROSITE" id="PS51755"/>
    </source>
</evidence>
<dbReference type="Pfam" id="PF00072">
    <property type="entry name" value="Response_reg"/>
    <property type="match status" value="1"/>
</dbReference>
<keyword evidence="2" id="KW-0902">Two-component regulatory system</keyword>
<dbReference type="Pfam" id="PF00486">
    <property type="entry name" value="Trans_reg_C"/>
    <property type="match status" value="1"/>
</dbReference>
<dbReference type="InterPro" id="IPR001867">
    <property type="entry name" value="OmpR/PhoB-type_DNA-bd"/>
</dbReference>
<sequence length="231" mass="26108">MMHRILIVDDDPEVRNVLVKILRRAGLGATVAENGAQGLEIHRAQPADLIILDLMMPAMGGFEVLQALRPRDEVAVLILTAERQERKRLDGFRLGADDYLVKPFSGEELLARIQAILRRTTRHKEPDALHSGPFEFDRMKREMKRDGSSLGLTHAEYNIVEALLTHAGHALSRPDLIRLAWAEGTHPSERTVDVHVFSLRKKICRSNDPGWIQTCGSEGYCWVSPVRIPRR</sequence>
<dbReference type="GO" id="GO:0000156">
    <property type="term" value="F:phosphorelay response regulator activity"/>
    <property type="evidence" value="ECO:0007669"/>
    <property type="project" value="TreeGrafter"/>
</dbReference>
<dbReference type="GO" id="GO:0005829">
    <property type="term" value="C:cytosol"/>
    <property type="evidence" value="ECO:0007669"/>
    <property type="project" value="TreeGrafter"/>
</dbReference>
<dbReference type="RefSeq" id="WP_316415074.1">
    <property type="nucleotide sequence ID" value="NZ_AP027080.1"/>
</dbReference>
<dbReference type="InterPro" id="IPR001789">
    <property type="entry name" value="Sig_transdc_resp-reg_receiver"/>
</dbReference>
<dbReference type="SMART" id="SM00448">
    <property type="entry name" value="REC"/>
    <property type="match status" value="1"/>
</dbReference>
<reference evidence="11" key="1">
    <citation type="journal article" date="2023" name="Int. J. Syst. Evol. Microbiol.">
        <title>Mesoterricola silvestris gen. nov., sp. nov., Mesoterricola sediminis sp. nov., Geothrix oryzae sp. nov., Geothrix edaphica sp. nov., Geothrix rubra sp. nov., and Geothrix limicola sp. nov., six novel members of Acidobacteriota isolated from soils.</title>
        <authorList>
            <person name="Itoh H."/>
            <person name="Sugisawa Y."/>
            <person name="Mise K."/>
            <person name="Xu Z."/>
            <person name="Kuniyasu M."/>
            <person name="Ushijima N."/>
            <person name="Kawano K."/>
            <person name="Kobayashi E."/>
            <person name="Shiratori Y."/>
            <person name="Masuda Y."/>
            <person name="Senoo K."/>
        </authorList>
    </citation>
    <scope>NUCLEOTIDE SEQUENCE [LARGE SCALE GENOMIC DNA]</scope>
    <source>
        <strain evidence="11">W79</strain>
    </source>
</reference>
<evidence type="ECO:0000259" key="8">
    <source>
        <dbReference type="PROSITE" id="PS50110"/>
    </source>
</evidence>
<feature type="domain" description="Response regulatory" evidence="8">
    <location>
        <begin position="4"/>
        <end position="117"/>
    </location>
</feature>
<keyword evidence="1 6" id="KW-0597">Phosphoprotein</keyword>
<dbReference type="SMART" id="SM00862">
    <property type="entry name" value="Trans_reg_C"/>
    <property type="match status" value="1"/>
</dbReference>
<accession>A0AA48GQJ0</accession>
<keyword evidence="3" id="KW-0805">Transcription regulation</keyword>
<feature type="domain" description="OmpR/PhoB-type" evidence="9">
    <location>
        <begin position="126"/>
        <end position="224"/>
    </location>
</feature>
<dbReference type="PROSITE" id="PS50110">
    <property type="entry name" value="RESPONSE_REGULATORY"/>
    <property type="match status" value="1"/>
</dbReference>
<protein>
    <submittedName>
        <fullName evidence="10">DNA-binding response regulator</fullName>
    </submittedName>
</protein>
<keyword evidence="4 7" id="KW-0238">DNA-binding</keyword>
<dbReference type="InterPro" id="IPR011006">
    <property type="entry name" value="CheY-like_superfamily"/>
</dbReference>
<evidence type="ECO:0000256" key="5">
    <source>
        <dbReference type="ARBA" id="ARBA00023163"/>
    </source>
</evidence>
<name>A0AA48GQJ0_9BACT</name>
<dbReference type="Proteomes" id="UP001238179">
    <property type="component" value="Chromosome"/>
</dbReference>
<proteinExistence type="predicted"/>
<organism evidence="10 11">
    <name type="scientific">Mesoterricola silvestris</name>
    <dbReference type="NCBI Taxonomy" id="2927979"/>
    <lineage>
        <taxon>Bacteria</taxon>
        <taxon>Pseudomonadati</taxon>
        <taxon>Acidobacteriota</taxon>
        <taxon>Holophagae</taxon>
        <taxon>Holophagales</taxon>
        <taxon>Holophagaceae</taxon>
        <taxon>Mesoterricola</taxon>
    </lineage>
</organism>
<dbReference type="GO" id="GO:0000976">
    <property type="term" value="F:transcription cis-regulatory region binding"/>
    <property type="evidence" value="ECO:0007669"/>
    <property type="project" value="TreeGrafter"/>
</dbReference>
<evidence type="ECO:0000256" key="6">
    <source>
        <dbReference type="PROSITE-ProRule" id="PRU00169"/>
    </source>
</evidence>
<dbReference type="InterPro" id="IPR039420">
    <property type="entry name" value="WalR-like"/>
</dbReference>
<dbReference type="Gene3D" id="1.10.10.10">
    <property type="entry name" value="Winged helix-like DNA-binding domain superfamily/Winged helix DNA-binding domain"/>
    <property type="match status" value="1"/>
</dbReference>
<evidence type="ECO:0000313" key="10">
    <source>
        <dbReference type="EMBL" id="BDU72167.1"/>
    </source>
</evidence>
<evidence type="ECO:0000256" key="3">
    <source>
        <dbReference type="ARBA" id="ARBA00023015"/>
    </source>
</evidence>
<gene>
    <name evidence="10" type="ORF">METEAL_13410</name>
</gene>
<evidence type="ECO:0000313" key="11">
    <source>
        <dbReference type="Proteomes" id="UP001238179"/>
    </source>
</evidence>
<dbReference type="CDD" id="cd00383">
    <property type="entry name" value="trans_reg_C"/>
    <property type="match status" value="1"/>
</dbReference>
<keyword evidence="11" id="KW-1185">Reference proteome</keyword>
<evidence type="ECO:0000256" key="2">
    <source>
        <dbReference type="ARBA" id="ARBA00023012"/>
    </source>
</evidence>
<evidence type="ECO:0000256" key="7">
    <source>
        <dbReference type="PROSITE-ProRule" id="PRU01091"/>
    </source>
</evidence>
<dbReference type="SUPFAM" id="SSF52172">
    <property type="entry name" value="CheY-like"/>
    <property type="match status" value="1"/>
</dbReference>
<feature type="DNA-binding region" description="OmpR/PhoB-type" evidence="7">
    <location>
        <begin position="126"/>
        <end position="224"/>
    </location>
</feature>
<keyword evidence="5" id="KW-0804">Transcription</keyword>
<dbReference type="KEGG" id="msil:METEAL_13410"/>
<evidence type="ECO:0000256" key="1">
    <source>
        <dbReference type="ARBA" id="ARBA00022553"/>
    </source>
</evidence>
<dbReference type="InterPro" id="IPR036388">
    <property type="entry name" value="WH-like_DNA-bd_sf"/>
</dbReference>
<feature type="modified residue" description="4-aspartylphosphate" evidence="6">
    <location>
        <position position="53"/>
    </location>
</feature>
<dbReference type="PANTHER" id="PTHR48111">
    <property type="entry name" value="REGULATOR OF RPOS"/>
    <property type="match status" value="1"/>
</dbReference>
<dbReference type="EMBL" id="AP027080">
    <property type="protein sequence ID" value="BDU72167.1"/>
    <property type="molecule type" value="Genomic_DNA"/>
</dbReference>
<dbReference type="PROSITE" id="PS51755">
    <property type="entry name" value="OMPR_PHOB"/>
    <property type="match status" value="1"/>
</dbReference>
<dbReference type="GO" id="GO:0032993">
    <property type="term" value="C:protein-DNA complex"/>
    <property type="evidence" value="ECO:0007669"/>
    <property type="project" value="TreeGrafter"/>
</dbReference>
<dbReference type="GO" id="GO:0006355">
    <property type="term" value="P:regulation of DNA-templated transcription"/>
    <property type="evidence" value="ECO:0007669"/>
    <property type="project" value="InterPro"/>
</dbReference>
<evidence type="ECO:0000256" key="4">
    <source>
        <dbReference type="ARBA" id="ARBA00023125"/>
    </source>
</evidence>
<dbReference type="AlphaFoldDB" id="A0AA48GQJ0"/>
<dbReference type="Gene3D" id="6.10.250.690">
    <property type="match status" value="1"/>
</dbReference>